<keyword evidence="3 11" id="KW-0812">Transmembrane</keyword>
<dbReference type="Gene3D" id="3.10.580.10">
    <property type="entry name" value="CBS-domain"/>
    <property type="match status" value="1"/>
</dbReference>
<comment type="caution">
    <text evidence="15">The sequence shown here is derived from an EMBL/GenBank/DDBJ whole genome shotgun (WGS) entry which is preliminary data.</text>
</comment>
<dbReference type="SUPFAM" id="SSF54631">
    <property type="entry name" value="CBS-domain pair"/>
    <property type="match status" value="1"/>
</dbReference>
<organism evidence="15 16">
    <name type="scientific">endosymbiont of Escarpia spicata</name>
    <dbReference type="NCBI Taxonomy" id="2200908"/>
    <lineage>
        <taxon>Bacteria</taxon>
        <taxon>Pseudomonadati</taxon>
        <taxon>Pseudomonadota</taxon>
        <taxon>Gammaproteobacteria</taxon>
        <taxon>sulfur-oxidizing symbionts</taxon>
    </lineage>
</organism>
<evidence type="ECO:0000313" key="15">
    <source>
        <dbReference type="EMBL" id="RDH87247.1"/>
    </source>
</evidence>
<comment type="function">
    <text evidence="8">Plays a role in the transport of magnesium and cobalt ions.</text>
</comment>
<evidence type="ECO:0000256" key="2">
    <source>
        <dbReference type="ARBA" id="ARBA00006337"/>
    </source>
</evidence>
<dbReference type="SMART" id="SM01091">
    <property type="entry name" value="CorC_HlyC"/>
    <property type="match status" value="1"/>
</dbReference>
<comment type="similarity">
    <text evidence="2">Belongs to the UPF0053 family.</text>
</comment>
<dbReference type="InterPro" id="IPR046342">
    <property type="entry name" value="CBS_dom_sf"/>
</dbReference>
<proteinExistence type="inferred from homology"/>
<dbReference type="PANTHER" id="PTHR22777:SF17">
    <property type="entry name" value="UPF0053 PROTEIN SLL0260"/>
    <property type="match status" value="1"/>
</dbReference>
<dbReference type="InterPro" id="IPR002550">
    <property type="entry name" value="CNNM"/>
</dbReference>
<feature type="transmembrane region" description="Helical" evidence="12">
    <location>
        <begin position="97"/>
        <end position="120"/>
    </location>
</feature>
<evidence type="ECO:0000256" key="3">
    <source>
        <dbReference type="ARBA" id="ARBA00022692"/>
    </source>
</evidence>
<evidence type="ECO:0000256" key="4">
    <source>
        <dbReference type="ARBA" id="ARBA00022737"/>
    </source>
</evidence>
<accession>A0A370DQI8</accession>
<evidence type="ECO:0000256" key="11">
    <source>
        <dbReference type="PROSITE-ProRule" id="PRU01193"/>
    </source>
</evidence>
<dbReference type="Proteomes" id="UP000254771">
    <property type="component" value="Unassembled WGS sequence"/>
</dbReference>
<evidence type="ECO:0000313" key="16">
    <source>
        <dbReference type="Proteomes" id="UP000254771"/>
    </source>
</evidence>
<dbReference type="InterPro" id="IPR005170">
    <property type="entry name" value="Transptr-assoc_dom"/>
</dbReference>
<evidence type="ECO:0000256" key="9">
    <source>
        <dbReference type="ARBA" id="ARBA00040729"/>
    </source>
</evidence>
<keyword evidence="5 11" id="KW-1133">Transmembrane helix</keyword>
<keyword evidence="6 10" id="KW-0129">CBS domain</keyword>
<keyword evidence="16" id="KW-1185">Reference proteome</keyword>
<dbReference type="CDD" id="cd04590">
    <property type="entry name" value="CBS_pair_CorC_HlyC_assoc"/>
    <property type="match status" value="1"/>
</dbReference>
<dbReference type="AlphaFoldDB" id="A0A370DQI8"/>
<evidence type="ECO:0000259" key="14">
    <source>
        <dbReference type="PROSITE" id="PS51846"/>
    </source>
</evidence>
<evidence type="ECO:0000256" key="8">
    <source>
        <dbReference type="ARBA" id="ARBA00037273"/>
    </source>
</evidence>
<feature type="domain" description="CBS" evidence="13">
    <location>
        <begin position="306"/>
        <end position="363"/>
    </location>
</feature>
<evidence type="ECO:0000256" key="12">
    <source>
        <dbReference type="SAM" id="Phobius"/>
    </source>
</evidence>
<keyword evidence="4" id="KW-0677">Repeat</keyword>
<feature type="domain" description="CNNM transmembrane" evidence="14">
    <location>
        <begin position="37"/>
        <end position="222"/>
    </location>
</feature>
<dbReference type="Pfam" id="PF00571">
    <property type="entry name" value="CBS"/>
    <property type="match status" value="2"/>
</dbReference>
<protein>
    <recommendedName>
        <fullName evidence="9">Magnesium and cobalt efflux protein CorC</fullName>
    </recommendedName>
</protein>
<evidence type="ECO:0000256" key="7">
    <source>
        <dbReference type="ARBA" id="ARBA00023136"/>
    </source>
</evidence>
<dbReference type="InterPro" id="IPR016169">
    <property type="entry name" value="FAD-bd_PCMH_sub2"/>
</dbReference>
<evidence type="ECO:0000256" key="5">
    <source>
        <dbReference type="ARBA" id="ARBA00022989"/>
    </source>
</evidence>
<dbReference type="GO" id="GO:0050660">
    <property type="term" value="F:flavin adenine dinucleotide binding"/>
    <property type="evidence" value="ECO:0007669"/>
    <property type="project" value="InterPro"/>
</dbReference>
<evidence type="ECO:0000256" key="6">
    <source>
        <dbReference type="ARBA" id="ARBA00023122"/>
    </source>
</evidence>
<dbReference type="PANTHER" id="PTHR22777">
    <property type="entry name" value="HEMOLYSIN-RELATED"/>
    <property type="match status" value="1"/>
</dbReference>
<dbReference type="Pfam" id="PF03471">
    <property type="entry name" value="CorC_HlyC"/>
    <property type="match status" value="1"/>
</dbReference>
<dbReference type="Pfam" id="PF01595">
    <property type="entry name" value="CNNM"/>
    <property type="match status" value="1"/>
</dbReference>
<name>A0A370DQI8_9GAMM</name>
<feature type="transmembrane region" description="Helical" evidence="12">
    <location>
        <begin position="126"/>
        <end position="146"/>
    </location>
</feature>
<dbReference type="InterPro" id="IPR000644">
    <property type="entry name" value="CBS_dom"/>
</dbReference>
<evidence type="ECO:0000259" key="13">
    <source>
        <dbReference type="PROSITE" id="PS51371"/>
    </source>
</evidence>
<feature type="domain" description="CBS" evidence="13">
    <location>
        <begin position="241"/>
        <end position="301"/>
    </location>
</feature>
<gene>
    <name evidence="15" type="ORF">DIZ78_05460</name>
</gene>
<dbReference type="FunFam" id="3.10.580.10:FF:000002">
    <property type="entry name" value="Magnesium/cobalt efflux protein CorC"/>
    <property type="match status" value="1"/>
</dbReference>
<dbReference type="GO" id="GO:0016020">
    <property type="term" value="C:membrane"/>
    <property type="evidence" value="ECO:0007669"/>
    <property type="project" value="UniProtKB-SubCell"/>
</dbReference>
<dbReference type="Gene3D" id="3.30.465.10">
    <property type="match status" value="1"/>
</dbReference>
<dbReference type="PROSITE" id="PS51846">
    <property type="entry name" value="CNNM"/>
    <property type="match status" value="1"/>
</dbReference>
<evidence type="ECO:0000256" key="1">
    <source>
        <dbReference type="ARBA" id="ARBA00004141"/>
    </source>
</evidence>
<evidence type="ECO:0000256" key="10">
    <source>
        <dbReference type="PROSITE-ProRule" id="PRU00703"/>
    </source>
</evidence>
<reference evidence="15 16" key="1">
    <citation type="journal article" date="2018" name="ISME J.">
        <title>Endosymbiont genomes yield clues of tubeworm success.</title>
        <authorList>
            <person name="Li Y."/>
            <person name="Liles M.R."/>
            <person name="Halanych K.M."/>
        </authorList>
    </citation>
    <scope>NUCLEOTIDE SEQUENCE [LARGE SCALE GENOMIC DNA]</scope>
    <source>
        <strain evidence="15">A1462</strain>
    </source>
</reference>
<dbReference type="PROSITE" id="PS51371">
    <property type="entry name" value="CBS"/>
    <property type="match status" value="2"/>
</dbReference>
<dbReference type="InterPro" id="IPR044751">
    <property type="entry name" value="Ion_transp-like_CBS"/>
</dbReference>
<dbReference type="InterPro" id="IPR036318">
    <property type="entry name" value="FAD-bd_PCMH-like_sf"/>
</dbReference>
<dbReference type="SUPFAM" id="SSF56176">
    <property type="entry name" value="FAD-binding/transporter-associated domain-like"/>
    <property type="match status" value="1"/>
</dbReference>
<dbReference type="EMBL" id="QFXE01000006">
    <property type="protein sequence ID" value="RDH87247.1"/>
    <property type="molecule type" value="Genomic_DNA"/>
</dbReference>
<comment type="subcellular location">
    <subcellularLocation>
        <location evidence="1">Membrane</location>
        <topology evidence="1">Multi-pass membrane protein</topology>
    </subcellularLocation>
</comment>
<sequence length="456" mass="50554">MTMGNRSAVECEKNLELVVFHGLRTDNCPRVPSGTGINRNFVNDFLMLSALLVLSGVFSGSETALVSLSMARAEALYNEGRRGAHALYVLKTDPSRMLITILIGNNVVNIAASAMATVIATDLFGHTGPGIAVGVLTVLILIFGEITPKSIATRYSETISLIVAPLMVGFMRLIYPLVWTFLQLTNVIQASTRASEDPLVTESEVITMVGHGEEEGVIEKDEREMIERVFNFNDLKAEDVMTPRQQVFRLYAGRTLEEVLPEILKNTYSRIPLFEDDPDEIVGLVMLRELFEALAAGKLDMTIKEIAHEPLFTPANIQLDELILTLRGKSRHQAVVVDEHGTMIGVVTLEDLLEELVGEIYDESDEQPNELTEINDGRVLVDGTAELRVIEGYFGIELPGKPTDTVNRWLLDHTERIPDVEERFELDGLDVVVQAGSSRRIHQLAIQKLQTEKDAS</sequence>
<feature type="transmembrane region" description="Helical" evidence="12">
    <location>
        <begin position="158"/>
        <end position="182"/>
    </location>
</feature>
<keyword evidence="7 11" id="KW-0472">Membrane</keyword>